<evidence type="ECO:0008006" key="7">
    <source>
        <dbReference type="Google" id="ProtNLM"/>
    </source>
</evidence>
<dbReference type="InterPro" id="IPR011333">
    <property type="entry name" value="SKP1/BTB/POZ_sf"/>
</dbReference>
<comment type="pathway">
    <text evidence="1">Protein modification; protein ubiquitination.</text>
</comment>
<comment type="similarity">
    <text evidence="2">Belongs to the SKP1 family.</text>
</comment>
<evidence type="ECO:0000259" key="3">
    <source>
        <dbReference type="Pfam" id="PF01466"/>
    </source>
</evidence>
<dbReference type="GO" id="GO:0006511">
    <property type="term" value="P:ubiquitin-dependent protein catabolic process"/>
    <property type="evidence" value="ECO:0007669"/>
    <property type="project" value="InterPro"/>
</dbReference>
<dbReference type="InterPro" id="IPR046533">
    <property type="entry name" value="DUF6598"/>
</dbReference>
<dbReference type="PANTHER" id="PTHR33065">
    <property type="entry name" value="OS07G0486400 PROTEIN"/>
    <property type="match status" value="1"/>
</dbReference>
<dbReference type="InterPro" id="IPR001232">
    <property type="entry name" value="SKP1-like"/>
</dbReference>
<sequence>MAAEERTFLLETPDGMSFVVSEREASQSGEIHCDTICYDGQPIDVNVEGNTLAKALHYCKKHAYSDDHDLRAWDAKFVSDLDLETLYDLILASHKLEIQGLLALTCQTLANKIKGKSPHETCHVLNIRGVFTPELHQEHSSESCASHTVLAAMKINANWWHLERKLVDKALRALDIVRCQDFTGYEPKIDGLVRHRFSDFNLAFFDLDKETSFSRGPPLNNKTPMSESVMGYCVNVVSLKVRESDVGFPVDIFGTVVARDTEDYRCVYLFRRERDDPQHISSPDDMLSLTDPCRGLVSENRVYFEIDLKIKHDGCADKDFSKGILEFERTRLREGKAIMTLELGSWLSSVELLCAQVYNPVEATIEINVLKGPCNISRVAASTPGNFRDHIILYEAAGGSPTVIGDGGSVPLSRRVVAVTREQKLALFLVGGDALEYLALTLGHSDEVVNRRMGCAQVEVKVAWTAVPARKKPNMFKAVANQLLLM</sequence>
<feature type="domain" description="SKP1 component dimerisation" evidence="3">
    <location>
        <begin position="99"/>
        <end position="134"/>
    </location>
</feature>
<dbReference type="SMART" id="SM00512">
    <property type="entry name" value="Skp1"/>
    <property type="match status" value="1"/>
</dbReference>
<dbReference type="InterPro" id="IPR036296">
    <property type="entry name" value="SKP1-like_dim_sf"/>
</dbReference>
<keyword evidence="6" id="KW-1185">Reference proteome</keyword>
<evidence type="ECO:0000259" key="4">
    <source>
        <dbReference type="Pfam" id="PF20241"/>
    </source>
</evidence>
<accession>A0A8R7U442</accession>
<dbReference type="Gene3D" id="3.30.710.10">
    <property type="entry name" value="Potassium Channel Kv1.1, Chain A"/>
    <property type="match status" value="1"/>
</dbReference>
<organism evidence="5 6">
    <name type="scientific">Triticum urartu</name>
    <name type="common">Red wild einkorn</name>
    <name type="synonym">Crithodium urartu</name>
    <dbReference type="NCBI Taxonomy" id="4572"/>
    <lineage>
        <taxon>Eukaryota</taxon>
        <taxon>Viridiplantae</taxon>
        <taxon>Streptophyta</taxon>
        <taxon>Embryophyta</taxon>
        <taxon>Tracheophyta</taxon>
        <taxon>Spermatophyta</taxon>
        <taxon>Magnoliopsida</taxon>
        <taxon>Liliopsida</taxon>
        <taxon>Poales</taxon>
        <taxon>Poaceae</taxon>
        <taxon>BOP clade</taxon>
        <taxon>Pooideae</taxon>
        <taxon>Triticodae</taxon>
        <taxon>Triticeae</taxon>
        <taxon>Triticinae</taxon>
        <taxon>Triticum</taxon>
    </lineage>
</organism>
<reference evidence="5" key="3">
    <citation type="submission" date="2022-06" db="UniProtKB">
        <authorList>
            <consortium name="EnsemblPlants"/>
        </authorList>
    </citation>
    <scope>IDENTIFICATION</scope>
</reference>
<dbReference type="Proteomes" id="UP000015106">
    <property type="component" value="Chromosome 3"/>
</dbReference>
<dbReference type="AlphaFoldDB" id="A0A8R7U442"/>
<evidence type="ECO:0000256" key="1">
    <source>
        <dbReference type="ARBA" id="ARBA00004906"/>
    </source>
</evidence>
<reference evidence="5" key="2">
    <citation type="submission" date="2018-03" db="EMBL/GenBank/DDBJ databases">
        <title>The Triticum urartu genome reveals the dynamic nature of wheat genome evolution.</title>
        <authorList>
            <person name="Ling H."/>
            <person name="Ma B."/>
            <person name="Shi X."/>
            <person name="Liu H."/>
            <person name="Dong L."/>
            <person name="Sun H."/>
            <person name="Cao Y."/>
            <person name="Gao Q."/>
            <person name="Zheng S."/>
            <person name="Li Y."/>
            <person name="Yu Y."/>
            <person name="Du H."/>
            <person name="Qi M."/>
            <person name="Li Y."/>
            <person name="Yu H."/>
            <person name="Cui Y."/>
            <person name="Wang N."/>
            <person name="Chen C."/>
            <person name="Wu H."/>
            <person name="Zhao Y."/>
            <person name="Zhang J."/>
            <person name="Li Y."/>
            <person name="Zhou W."/>
            <person name="Zhang B."/>
            <person name="Hu W."/>
            <person name="Eijk M."/>
            <person name="Tang J."/>
            <person name="Witsenboer H."/>
            <person name="Zhao S."/>
            <person name="Li Z."/>
            <person name="Zhang A."/>
            <person name="Wang D."/>
            <person name="Liang C."/>
        </authorList>
    </citation>
    <scope>NUCLEOTIDE SEQUENCE [LARGE SCALE GENOMIC DNA]</scope>
    <source>
        <strain evidence="5">cv. G1812</strain>
    </source>
</reference>
<proteinExistence type="inferred from homology"/>
<evidence type="ECO:0000256" key="2">
    <source>
        <dbReference type="ARBA" id="ARBA00009993"/>
    </source>
</evidence>
<protein>
    <recommendedName>
        <fullName evidence="7">SKP1 component POZ domain-containing protein</fullName>
    </recommendedName>
</protein>
<dbReference type="SUPFAM" id="SSF54695">
    <property type="entry name" value="POZ domain"/>
    <property type="match status" value="1"/>
</dbReference>
<dbReference type="Gramene" id="TuG1812G0300005908.01.T01">
    <property type="protein sequence ID" value="TuG1812G0300005908.01.T01"/>
    <property type="gene ID" value="TuG1812G0300005908.01"/>
</dbReference>
<name>A0A8R7U442_TRIUA</name>
<dbReference type="SUPFAM" id="SSF81382">
    <property type="entry name" value="Skp1 dimerisation domain-like"/>
    <property type="match status" value="1"/>
</dbReference>
<evidence type="ECO:0000313" key="5">
    <source>
        <dbReference type="EnsemblPlants" id="TuG1812G0300005908.01.T01"/>
    </source>
</evidence>
<reference evidence="6" key="1">
    <citation type="journal article" date="2013" name="Nature">
        <title>Draft genome of the wheat A-genome progenitor Triticum urartu.</title>
        <authorList>
            <person name="Ling H.Q."/>
            <person name="Zhao S."/>
            <person name="Liu D."/>
            <person name="Wang J."/>
            <person name="Sun H."/>
            <person name="Zhang C."/>
            <person name="Fan H."/>
            <person name="Li D."/>
            <person name="Dong L."/>
            <person name="Tao Y."/>
            <person name="Gao C."/>
            <person name="Wu H."/>
            <person name="Li Y."/>
            <person name="Cui Y."/>
            <person name="Guo X."/>
            <person name="Zheng S."/>
            <person name="Wang B."/>
            <person name="Yu K."/>
            <person name="Liang Q."/>
            <person name="Yang W."/>
            <person name="Lou X."/>
            <person name="Chen J."/>
            <person name="Feng M."/>
            <person name="Jian J."/>
            <person name="Zhang X."/>
            <person name="Luo G."/>
            <person name="Jiang Y."/>
            <person name="Liu J."/>
            <person name="Wang Z."/>
            <person name="Sha Y."/>
            <person name="Zhang B."/>
            <person name="Wu H."/>
            <person name="Tang D."/>
            <person name="Shen Q."/>
            <person name="Xue P."/>
            <person name="Zou S."/>
            <person name="Wang X."/>
            <person name="Liu X."/>
            <person name="Wang F."/>
            <person name="Yang Y."/>
            <person name="An X."/>
            <person name="Dong Z."/>
            <person name="Zhang K."/>
            <person name="Zhang X."/>
            <person name="Luo M.C."/>
            <person name="Dvorak J."/>
            <person name="Tong Y."/>
            <person name="Wang J."/>
            <person name="Yang H."/>
            <person name="Li Z."/>
            <person name="Wang D."/>
            <person name="Zhang A."/>
            <person name="Wang J."/>
        </authorList>
    </citation>
    <scope>NUCLEOTIDE SEQUENCE</scope>
    <source>
        <strain evidence="6">cv. G1812</strain>
    </source>
</reference>
<dbReference type="PANTHER" id="PTHR33065:SF207">
    <property type="entry name" value="DUF6598 DOMAIN-CONTAINING PROTEIN"/>
    <property type="match status" value="1"/>
</dbReference>
<dbReference type="Pfam" id="PF20241">
    <property type="entry name" value="DUF6598"/>
    <property type="match status" value="1"/>
</dbReference>
<dbReference type="Pfam" id="PF01466">
    <property type="entry name" value="Skp1"/>
    <property type="match status" value="1"/>
</dbReference>
<dbReference type="EnsemblPlants" id="TuG1812G0300005908.01.T01">
    <property type="protein sequence ID" value="TuG1812G0300005908.01.T01"/>
    <property type="gene ID" value="TuG1812G0300005908.01"/>
</dbReference>
<dbReference type="InterPro" id="IPR016072">
    <property type="entry name" value="Skp1_comp_dimer"/>
</dbReference>
<dbReference type="GO" id="GO:0009867">
    <property type="term" value="P:jasmonic acid mediated signaling pathway"/>
    <property type="evidence" value="ECO:0007669"/>
    <property type="project" value="UniProtKB-ARBA"/>
</dbReference>
<feature type="domain" description="DUF6598" evidence="4">
    <location>
        <begin position="234"/>
        <end position="427"/>
    </location>
</feature>
<evidence type="ECO:0000313" key="6">
    <source>
        <dbReference type="Proteomes" id="UP000015106"/>
    </source>
</evidence>